<proteinExistence type="predicted"/>
<evidence type="ECO:0000313" key="2">
    <source>
        <dbReference type="EMBL" id="MDT9594599.1"/>
    </source>
</evidence>
<dbReference type="InterPro" id="IPR000242">
    <property type="entry name" value="PTP_cat"/>
</dbReference>
<accession>A0ABU3PZM4</accession>
<dbReference type="Pfam" id="PF00102">
    <property type="entry name" value="Y_phosphatase"/>
    <property type="match status" value="1"/>
</dbReference>
<name>A0ABU3PZM4_9ACTN</name>
<dbReference type="Gene3D" id="3.90.190.10">
    <property type="entry name" value="Protein tyrosine phosphatase superfamily"/>
    <property type="match status" value="1"/>
</dbReference>
<dbReference type="InterPro" id="IPR000387">
    <property type="entry name" value="Tyr_Pase_dom"/>
</dbReference>
<dbReference type="RefSeq" id="WP_315734513.1">
    <property type="nucleotide sequence ID" value="NZ_JAVYII010000007.1"/>
</dbReference>
<sequence>MQPWVPSTAGVVELPSGRRVRCRALRAAPAADAPAVLGSGQTGQVPDLGLYLTARPHRERWPSRWIAWPDFLLPRDRGEALAALREAHSRSARERVEIACGGGVGRTGTALAILARHDGVPADEAVAWVRATYHPRAVETPWQRRFARRARLSPDPLAPERT</sequence>
<dbReference type="EMBL" id="JAVYII010000007">
    <property type="protein sequence ID" value="MDT9594599.1"/>
    <property type="molecule type" value="Genomic_DNA"/>
</dbReference>
<organism evidence="2 3">
    <name type="scientific">Nocardioides imazamoxiresistens</name>
    <dbReference type="NCBI Taxonomy" id="3231893"/>
    <lineage>
        <taxon>Bacteria</taxon>
        <taxon>Bacillati</taxon>
        <taxon>Actinomycetota</taxon>
        <taxon>Actinomycetes</taxon>
        <taxon>Propionibacteriales</taxon>
        <taxon>Nocardioidaceae</taxon>
        <taxon>Nocardioides</taxon>
    </lineage>
</organism>
<dbReference type="PROSITE" id="PS50056">
    <property type="entry name" value="TYR_PHOSPHATASE_2"/>
    <property type="match status" value="1"/>
</dbReference>
<gene>
    <name evidence="2" type="ORF">RDV89_16055</name>
</gene>
<feature type="domain" description="Tyrosine specific protein phosphatases" evidence="1">
    <location>
        <begin position="75"/>
        <end position="130"/>
    </location>
</feature>
<dbReference type="Proteomes" id="UP001268542">
    <property type="component" value="Unassembled WGS sequence"/>
</dbReference>
<evidence type="ECO:0000259" key="1">
    <source>
        <dbReference type="PROSITE" id="PS50056"/>
    </source>
</evidence>
<dbReference type="SUPFAM" id="SSF52799">
    <property type="entry name" value="(Phosphotyrosine protein) phosphatases II"/>
    <property type="match status" value="1"/>
</dbReference>
<dbReference type="InterPro" id="IPR029021">
    <property type="entry name" value="Prot-tyrosine_phosphatase-like"/>
</dbReference>
<reference evidence="2 3" key="1">
    <citation type="submission" date="2023-08" db="EMBL/GenBank/DDBJ databases">
        <title>Nocardioides seae sp. nov., a bacterium isolated from a soil.</title>
        <authorList>
            <person name="Wang X."/>
        </authorList>
    </citation>
    <scope>NUCLEOTIDE SEQUENCE [LARGE SCALE GENOMIC DNA]</scope>
    <source>
        <strain evidence="2 3">YZH12</strain>
    </source>
</reference>
<protein>
    <submittedName>
        <fullName evidence="2">Protein-tyrosine phosphatase family protein</fullName>
    </submittedName>
</protein>
<evidence type="ECO:0000313" key="3">
    <source>
        <dbReference type="Proteomes" id="UP001268542"/>
    </source>
</evidence>
<comment type="caution">
    <text evidence="2">The sequence shown here is derived from an EMBL/GenBank/DDBJ whole genome shotgun (WGS) entry which is preliminary data.</text>
</comment>
<keyword evidence="3" id="KW-1185">Reference proteome</keyword>